<dbReference type="InterPro" id="IPR013656">
    <property type="entry name" value="PAS_4"/>
</dbReference>
<evidence type="ECO:0000313" key="7">
    <source>
        <dbReference type="EMBL" id="MDE4907640.1"/>
    </source>
</evidence>
<evidence type="ECO:0000256" key="3">
    <source>
        <dbReference type="ARBA" id="ARBA00022553"/>
    </source>
</evidence>
<evidence type="ECO:0000259" key="6">
    <source>
        <dbReference type="PROSITE" id="PS50112"/>
    </source>
</evidence>
<dbReference type="Pfam" id="PF08448">
    <property type="entry name" value="PAS_4"/>
    <property type="match status" value="1"/>
</dbReference>
<comment type="catalytic activity">
    <reaction evidence="1">
        <text>ATP + protein L-histidine = ADP + protein N-phospho-L-histidine.</text>
        <dbReference type="EC" id="2.7.13.3"/>
    </reaction>
</comment>
<organism evidence="7 8">
    <name type="scientific">Methanogenium marinum</name>
    <dbReference type="NCBI Taxonomy" id="348610"/>
    <lineage>
        <taxon>Archaea</taxon>
        <taxon>Methanobacteriati</taxon>
        <taxon>Methanobacteriota</taxon>
        <taxon>Stenosarchaea group</taxon>
        <taxon>Methanomicrobia</taxon>
        <taxon>Methanomicrobiales</taxon>
        <taxon>Methanomicrobiaceae</taxon>
        <taxon>Methanogenium</taxon>
    </lineage>
</organism>
<dbReference type="AlphaFoldDB" id="A0A9Q4KP57"/>
<evidence type="ECO:0000313" key="8">
    <source>
        <dbReference type="Proteomes" id="UP001143747"/>
    </source>
</evidence>
<dbReference type="Gene3D" id="3.30.450.20">
    <property type="entry name" value="PAS domain"/>
    <property type="match status" value="3"/>
</dbReference>
<dbReference type="Proteomes" id="UP001143747">
    <property type="component" value="Unassembled WGS sequence"/>
</dbReference>
<dbReference type="EC" id="2.7.13.3" evidence="2"/>
<protein>
    <recommendedName>
        <fullName evidence="2">histidine kinase</fullName>
        <ecNumber evidence="2">2.7.13.3</ecNumber>
    </recommendedName>
</protein>
<dbReference type="InterPro" id="IPR052162">
    <property type="entry name" value="Sensor_kinase/Photoreceptor"/>
</dbReference>
<comment type="caution">
    <text evidence="7">The sequence shown here is derived from an EMBL/GenBank/DDBJ whole genome shotgun (WGS) entry which is preliminary data.</text>
</comment>
<reference evidence="7" key="1">
    <citation type="submission" date="2022-01" db="EMBL/GenBank/DDBJ databases">
        <title>Draft genome of Methanogenium marinum DSM 15558.</title>
        <authorList>
            <person name="Chen S.-C."/>
            <person name="You Y.-T."/>
        </authorList>
    </citation>
    <scope>NUCLEOTIDE SEQUENCE</scope>
    <source>
        <strain evidence="7">DSM 15558</strain>
    </source>
</reference>
<dbReference type="InterPro" id="IPR000014">
    <property type="entry name" value="PAS"/>
</dbReference>
<evidence type="ECO:0000256" key="2">
    <source>
        <dbReference type="ARBA" id="ARBA00012438"/>
    </source>
</evidence>
<keyword evidence="3" id="KW-0597">Phosphoprotein</keyword>
<dbReference type="Pfam" id="PF13426">
    <property type="entry name" value="PAS_9"/>
    <property type="match status" value="1"/>
</dbReference>
<dbReference type="GO" id="GO:0006355">
    <property type="term" value="P:regulation of DNA-templated transcription"/>
    <property type="evidence" value="ECO:0007669"/>
    <property type="project" value="InterPro"/>
</dbReference>
<dbReference type="PANTHER" id="PTHR43304:SF1">
    <property type="entry name" value="PAC DOMAIN-CONTAINING PROTEIN"/>
    <property type="match status" value="1"/>
</dbReference>
<keyword evidence="8" id="KW-1185">Reference proteome</keyword>
<gene>
    <name evidence="7" type="ORF">L0665_03315</name>
</gene>
<dbReference type="SUPFAM" id="SSF55785">
    <property type="entry name" value="PYP-like sensor domain (PAS domain)"/>
    <property type="match status" value="3"/>
</dbReference>
<name>A0A9Q4KP57_9EURY</name>
<evidence type="ECO:0000256" key="4">
    <source>
        <dbReference type="ARBA" id="ARBA00022679"/>
    </source>
</evidence>
<dbReference type="EMBL" id="JAKELO010000002">
    <property type="protein sequence ID" value="MDE4907640.1"/>
    <property type="molecule type" value="Genomic_DNA"/>
</dbReference>
<dbReference type="GO" id="GO:0004673">
    <property type="term" value="F:protein histidine kinase activity"/>
    <property type="evidence" value="ECO:0007669"/>
    <property type="project" value="UniProtKB-EC"/>
</dbReference>
<keyword evidence="4" id="KW-0808">Transferase</keyword>
<feature type="domain" description="PAS" evidence="6">
    <location>
        <begin position="168"/>
        <end position="213"/>
    </location>
</feature>
<evidence type="ECO:0000256" key="5">
    <source>
        <dbReference type="ARBA" id="ARBA00022777"/>
    </source>
</evidence>
<dbReference type="PANTHER" id="PTHR43304">
    <property type="entry name" value="PHYTOCHROME-LIKE PROTEIN CPH1"/>
    <property type="match status" value="1"/>
</dbReference>
<dbReference type="InterPro" id="IPR035965">
    <property type="entry name" value="PAS-like_dom_sf"/>
</dbReference>
<evidence type="ECO:0000256" key="1">
    <source>
        <dbReference type="ARBA" id="ARBA00000085"/>
    </source>
</evidence>
<accession>A0A9Q4KP57</accession>
<keyword evidence="5" id="KW-0418">Kinase</keyword>
<dbReference type="PROSITE" id="PS50112">
    <property type="entry name" value="PAS"/>
    <property type="match status" value="3"/>
</dbReference>
<proteinExistence type="predicted"/>
<dbReference type="SMART" id="SM00091">
    <property type="entry name" value="PAS"/>
    <property type="match status" value="3"/>
</dbReference>
<dbReference type="InterPro" id="IPR013767">
    <property type="entry name" value="PAS_fold"/>
</dbReference>
<dbReference type="Pfam" id="PF00989">
    <property type="entry name" value="PAS"/>
    <property type="match status" value="1"/>
</dbReference>
<feature type="domain" description="PAS" evidence="6">
    <location>
        <begin position="45"/>
        <end position="108"/>
    </location>
</feature>
<dbReference type="NCBIfam" id="TIGR00229">
    <property type="entry name" value="sensory_box"/>
    <property type="match status" value="3"/>
</dbReference>
<sequence length="586" mass="65775">MSITEISRKIGINRNSVAKYLDVLLISGEVEVKKVCTAKLYFLSERVPLSEMLSLTSDGIIVLNSSGVIDFANVRFLKIEGCQLDEIVGKKLSDVSFTLIDDELMEKVFSSSPGEISEKEIHVEMVDESQTFRTKCIGTVLPDGCSATTLIFEDITKKRECQERLRIKEALYRAVVEDQSEFIIRYRPDRTITFVNDAYCRAFGIDRQEVIGRVFAPSIPANYREKVSAQLLSLTPENPVVSFANPVVMPDGNEGWHQWTNRGIFRDSGTLIGYQSVGWDITEQMRVQKVKYALLEEFTILSDFSGGLMMLSEDDDIWSYCAETLAKVSPSSLMLLFSYRDGLYHFHEAVSGKKWGDNDVVNTLNIAKGMQFPCLIDSAREMSSMDLQPFSEEWAGYFGEAFGNSGGGIFDAKIRSYGIRSMGIMTGNDLLGVCLVVSENGNEPRSDSLIETILNQAAVMIQNRYMLNSMRLTEKRYESLLNHSASMIGIHVGGNILYANPRLRELLGISPSEDLDYLPFTDFIHPDDLEFVTQRMIQVYSEGKAAPPRKERLLDTNGNVKEVMVFSLPTVYHGKLGSQFIVQPLS</sequence>
<feature type="domain" description="PAS" evidence="6">
    <location>
        <begin position="473"/>
        <end position="543"/>
    </location>
</feature>
<dbReference type="RefSeq" id="WP_274924288.1">
    <property type="nucleotide sequence ID" value="NZ_JAKELO010000002.1"/>
</dbReference>
<dbReference type="CDD" id="cd00130">
    <property type="entry name" value="PAS"/>
    <property type="match status" value="3"/>
</dbReference>